<feature type="region of interest" description="Disordered" evidence="7">
    <location>
        <begin position="598"/>
        <end position="629"/>
    </location>
</feature>
<dbReference type="InterPro" id="IPR027417">
    <property type="entry name" value="P-loop_NTPase"/>
</dbReference>
<dbReference type="InterPro" id="IPR016032">
    <property type="entry name" value="Sig_transdc_resp-reg_C-effctor"/>
</dbReference>
<dbReference type="Gene3D" id="3.40.50.300">
    <property type="entry name" value="P-loop containing nucleotide triphosphate hydrolases"/>
    <property type="match status" value="1"/>
</dbReference>
<proteinExistence type="inferred from homology"/>
<dbReference type="RefSeq" id="WP_189932011.1">
    <property type="nucleotide sequence ID" value="NZ_BNCD01000007.1"/>
</dbReference>
<dbReference type="SMART" id="SM00862">
    <property type="entry name" value="Trans_reg_C"/>
    <property type="match status" value="1"/>
</dbReference>
<dbReference type="AlphaFoldDB" id="A0A919G5T7"/>
<keyword evidence="2" id="KW-0902">Two-component regulatory system</keyword>
<dbReference type="GO" id="GO:0006355">
    <property type="term" value="P:regulation of DNA-templated transcription"/>
    <property type="evidence" value="ECO:0007669"/>
    <property type="project" value="InterPro"/>
</dbReference>
<comment type="similarity">
    <text evidence="1">Belongs to the AfsR/DnrI/RedD regulatory family.</text>
</comment>
<organism evidence="9 10">
    <name type="scientific">Streptomyces sulfonofaciens</name>
    <dbReference type="NCBI Taxonomy" id="68272"/>
    <lineage>
        <taxon>Bacteria</taxon>
        <taxon>Bacillati</taxon>
        <taxon>Actinomycetota</taxon>
        <taxon>Actinomycetes</taxon>
        <taxon>Kitasatosporales</taxon>
        <taxon>Streptomycetaceae</taxon>
        <taxon>Streptomyces</taxon>
    </lineage>
</organism>
<dbReference type="EMBL" id="BNCD01000007">
    <property type="protein sequence ID" value="GHH78668.1"/>
    <property type="molecule type" value="Genomic_DNA"/>
</dbReference>
<keyword evidence="10" id="KW-1185">Reference proteome</keyword>
<dbReference type="SMART" id="SM01043">
    <property type="entry name" value="BTAD"/>
    <property type="match status" value="1"/>
</dbReference>
<feature type="compositionally biased region" description="Gly residues" evidence="7">
    <location>
        <begin position="602"/>
        <end position="612"/>
    </location>
</feature>
<dbReference type="Pfam" id="PF00931">
    <property type="entry name" value="NB-ARC"/>
    <property type="match status" value="1"/>
</dbReference>
<keyword evidence="4 6" id="KW-0238">DNA-binding</keyword>
<keyword evidence="5" id="KW-0804">Transcription</keyword>
<evidence type="ECO:0000256" key="7">
    <source>
        <dbReference type="SAM" id="MobiDB-lite"/>
    </source>
</evidence>
<dbReference type="PANTHER" id="PTHR35807">
    <property type="entry name" value="TRANSCRIPTIONAL REGULATOR REDD-RELATED"/>
    <property type="match status" value="1"/>
</dbReference>
<evidence type="ECO:0000313" key="10">
    <source>
        <dbReference type="Proteomes" id="UP000603708"/>
    </source>
</evidence>
<sequence length="629" mass="66912">MMSSASGEPRSRTAAPSLRFSVLGPVRAWRDDEQVSTGSPQQRALLAALLLQRGRSSTAAELVDAMWGQEPPAQSLAALRTYASRLRKALGTDALVSAAGGYALRLPPGALDLQVVDELGASAEKSRLAGDMRSARALFQQALAHWEGEPLSGVPGPFAATHRVRLEEKRLQLLEARLEADLEIGDHRTAAGELTALTAVHPLRERLRSLLMTALYRSGRQAEALAVYEDTRRLLTDELGVEPGAELQQLHQRILQADPVLAAAVEPSAARRHPGPGVPGQLPAPVADFTGRAQERARLRQTLLEARRDRMPVAVVSGLPGVGKTALAVRVAQDLRAEFPDGQLYGRLGPDGARSPGRVLAGFLRAFGTSDSDIPDDVEERAALWRSTLVGRRVLVLLDDAADMEQVVPLLPGEAGCAVLLTSRSPLSGAGTRLLALDVLTHEESVDLFTSVAGRERTAGEAAAVRDVVRACGHLPLAICLAASRFAARPSWNVADLASLLQDGRSTELRMGSLVERVLRTAHRALPPAEAHAFVQLGRLADPVFSVEHGAAVLRVPDEEAERLLEALVHSSLLGSPAPGRYAYHPLVGRYARELAERVGRPEGGGQTGAGAEGRPASSAARTSGPSSR</sequence>
<dbReference type="InterPro" id="IPR002182">
    <property type="entry name" value="NB-ARC"/>
</dbReference>
<dbReference type="InterPro" id="IPR011990">
    <property type="entry name" value="TPR-like_helical_dom_sf"/>
</dbReference>
<dbReference type="PRINTS" id="PR00364">
    <property type="entry name" value="DISEASERSIST"/>
</dbReference>
<dbReference type="InterPro" id="IPR051677">
    <property type="entry name" value="AfsR-DnrI-RedD_regulator"/>
</dbReference>
<feature type="domain" description="OmpR/PhoB-type" evidence="8">
    <location>
        <begin position="9"/>
        <end position="106"/>
    </location>
</feature>
<evidence type="ECO:0000313" key="9">
    <source>
        <dbReference type="EMBL" id="GHH78668.1"/>
    </source>
</evidence>
<feature type="compositionally biased region" description="Polar residues" evidence="7">
    <location>
        <begin position="620"/>
        <end position="629"/>
    </location>
</feature>
<evidence type="ECO:0000256" key="1">
    <source>
        <dbReference type="ARBA" id="ARBA00005820"/>
    </source>
</evidence>
<feature type="DNA-binding region" description="OmpR/PhoB-type" evidence="6">
    <location>
        <begin position="9"/>
        <end position="106"/>
    </location>
</feature>
<evidence type="ECO:0000256" key="2">
    <source>
        <dbReference type="ARBA" id="ARBA00023012"/>
    </source>
</evidence>
<dbReference type="Gene3D" id="1.10.10.10">
    <property type="entry name" value="Winged helix-like DNA-binding domain superfamily/Winged helix DNA-binding domain"/>
    <property type="match status" value="1"/>
</dbReference>
<reference evidence="9" key="2">
    <citation type="submission" date="2020-09" db="EMBL/GenBank/DDBJ databases">
        <authorList>
            <person name="Sun Q."/>
            <person name="Ohkuma M."/>
        </authorList>
    </citation>
    <scope>NUCLEOTIDE SEQUENCE</scope>
    <source>
        <strain evidence="9">JCM 5069</strain>
    </source>
</reference>
<comment type="caution">
    <text evidence="9">The sequence shown here is derived from an EMBL/GenBank/DDBJ whole genome shotgun (WGS) entry which is preliminary data.</text>
</comment>
<name>A0A919G5T7_9ACTN</name>
<evidence type="ECO:0000256" key="6">
    <source>
        <dbReference type="PROSITE-ProRule" id="PRU01091"/>
    </source>
</evidence>
<keyword evidence="3" id="KW-0805">Transcription regulation</keyword>
<dbReference type="InterPro" id="IPR005158">
    <property type="entry name" value="BTAD"/>
</dbReference>
<evidence type="ECO:0000256" key="3">
    <source>
        <dbReference type="ARBA" id="ARBA00023015"/>
    </source>
</evidence>
<dbReference type="Gene3D" id="1.25.40.10">
    <property type="entry name" value="Tetratricopeptide repeat domain"/>
    <property type="match status" value="1"/>
</dbReference>
<dbReference type="GO" id="GO:0043531">
    <property type="term" value="F:ADP binding"/>
    <property type="evidence" value="ECO:0007669"/>
    <property type="project" value="InterPro"/>
</dbReference>
<dbReference type="SUPFAM" id="SSF52540">
    <property type="entry name" value="P-loop containing nucleoside triphosphate hydrolases"/>
    <property type="match status" value="1"/>
</dbReference>
<dbReference type="GO" id="GO:0000160">
    <property type="term" value="P:phosphorelay signal transduction system"/>
    <property type="evidence" value="ECO:0007669"/>
    <property type="project" value="UniProtKB-KW"/>
</dbReference>
<dbReference type="Pfam" id="PF03704">
    <property type="entry name" value="BTAD"/>
    <property type="match status" value="1"/>
</dbReference>
<dbReference type="Pfam" id="PF00486">
    <property type="entry name" value="Trans_reg_C"/>
    <property type="match status" value="1"/>
</dbReference>
<evidence type="ECO:0000259" key="8">
    <source>
        <dbReference type="PROSITE" id="PS51755"/>
    </source>
</evidence>
<dbReference type="InterPro" id="IPR001867">
    <property type="entry name" value="OmpR/PhoB-type_DNA-bd"/>
</dbReference>
<dbReference type="InterPro" id="IPR036388">
    <property type="entry name" value="WH-like_DNA-bd_sf"/>
</dbReference>
<evidence type="ECO:0000256" key="4">
    <source>
        <dbReference type="ARBA" id="ARBA00023125"/>
    </source>
</evidence>
<protein>
    <recommendedName>
        <fullName evidence="8">OmpR/PhoB-type domain-containing protein</fullName>
    </recommendedName>
</protein>
<dbReference type="Proteomes" id="UP000603708">
    <property type="component" value="Unassembled WGS sequence"/>
</dbReference>
<dbReference type="SUPFAM" id="SSF46894">
    <property type="entry name" value="C-terminal effector domain of the bipartite response regulators"/>
    <property type="match status" value="1"/>
</dbReference>
<dbReference type="GO" id="GO:0003677">
    <property type="term" value="F:DNA binding"/>
    <property type="evidence" value="ECO:0007669"/>
    <property type="project" value="UniProtKB-UniRule"/>
</dbReference>
<accession>A0A919G5T7</accession>
<dbReference type="PROSITE" id="PS51755">
    <property type="entry name" value="OMPR_PHOB"/>
    <property type="match status" value="1"/>
</dbReference>
<evidence type="ECO:0000256" key="5">
    <source>
        <dbReference type="ARBA" id="ARBA00023163"/>
    </source>
</evidence>
<dbReference type="SUPFAM" id="SSF48452">
    <property type="entry name" value="TPR-like"/>
    <property type="match status" value="1"/>
</dbReference>
<dbReference type="PANTHER" id="PTHR35807:SF1">
    <property type="entry name" value="TRANSCRIPTIONAL REGULATOR REDD"/>
    <property type="match status" value="1"/>
</dbReference>
<dbReference type="CDD" id="cd15831">
    <property type="entry name" value="BTAD"/>
    <property type="match status" value="1"/>
</dbReference>
<reference evidence="9" key="1">
    <citation type="journal article" date="2014" name="Int. J. Syst. Evol. Microbiol.">
        <title>Complete genome sequence of Corynebacterium casei LMG S-19264T (=DSM 44701T), isolated from a smear-ripened cheese.</title>
        <authorList>
            <consortium name="US DOE Joint Genome Institute (JGI-PGF)"/>
            <person name="Walter F."/>
            <person name="Albersmeier A."/>
            <person name="Kalinowski J."/>
            <person name="Ruckert C."/>
        </authorList>
    </citation>
    <scope>NUCLEOTIDE SEQUENCE</scope>
    <source>
        <strain evidence="9">JCM 5069</strain>
    </source>
</reference>
<gene>
    <name evidence="9" type="ORF">GCM10018793_29750</name>
</gene>